<reference evidence="2" key="1">
    <citation type="submission" date="2016-10" db="EMBL/GenBank/DDBJ databases">
        <authorList>
            <person name="Varghese N."/>
            <person name="Submissions S."/>
        </authorList>
    </citation>
    <scope>NUCLEOTIDE SEQUENCE [LARGE SCALE GENOMIC DNA]</scope>
    <source>
        <strain evidence="2">DSM 23422</strain>
    </source>
</reference>
<accession>A0A1I6RV86</accession>
<dbReference type="STRING" id="394264.SAMN04488040_1552"/>
<protein>
    <submittedName>
        <fullName evidence="1">Sarcosine oxidase subunit gamma</fullName>
    </submittedName>
</protein>
<dbReference type="OrthoDB" id="7350722at2"/>
<dbReference type="AlphaFoldDB" id="A0A1I6RV86"/>
<dbReference type="Proteomes" id="UP000199239">
    <property type="component" value="Unassembled WGS sequence"/>
</dbReference>
<gene>
    <name evidence="1" type="ORF">SAMN04488040_1552</name>
</gene>
<dbReference type="EMBL" id="FPAJ01000002">
    <property type="protein sequence ID" value="SFS68629.1"/>
    <property type="molecule type" value="Genomic_DNA"/>
</dbReference>
<dbReference type="Gene3D" id="3.30.1360.120">
    <property type="entry name" value="Probable tRNA modification gtpase trme, domain 1"/>
    <property type="match status" value="1"/>
</dbReference>
<proteinExistence type="predicted"/>
<organism evidence="1 2">
    <name type="scientific">Sulfitobacter marinus</name>
    <dbReference type="NCBI Taxonomy" id="394264"/>
    <lineage>
        <taxon>Bacteria</taxon>
        <taxon>Pseudomonadati</taxon>
        <taxon>Pseudomonadota</taxon>
        <taxon>Alphaproteobacteria</taxon>
        <taxon>Rhodobacterales</taxon>
        <taxon>Roseobacteraceae</taxon>
        <taxon>Sulfitobacter</taxon>
    </lineage>
</organism>
<name>A0A1I6RV86_9RHOB</name>
<sequence>MAELKARTACGDALPIVIGAAQLTELDLGPVTSVTAWGSQQELSAAMKAAHGMAFPKPNRSGSKNAARCIWFGRNQALLIGAAADASLGEHAAIVDQSDAWCAVSLSGEATEAVLARLVPVDIRRAEFKRGHTVRTQVGHMPASITRTGPDSFMILVFRSMATTLIHELKQAMQSIVARRA</sequence>
<keyword evidence="2" id="KW-1185">Reference proteome</keyword>
<dbReference type="SUPFAM" id="SSF103025">
    <property type="entry name" value="Folate-binding domain"/>
    <property type="match status" value="1"/>
</dbReference>
<dbReference type="RefSeq" id="WP_093916085.1">
    <property type="nucleotide sequence ID" value="NZ_FPAJ01000002.1"/>
</dbReference>
<dbReference type="InterPro" id="IPR027266">
    <property type="entry name" value="TrmE/GcvT-like"/>
</dbReference>
<evidence type="ECO:0000313" key="2">
    <source>
        <dbReference type="Proteomes" id="UP000199239"/>
    </source>
</evidence>
<evidence type="ECO:0000313" key="1">
    <source>
        <dbReference type="EMBL" id="SFS68629.1"/>
    </source>
</evidence>